<dbReference type="Proteomes" id="UP000002279">
    <property type="component" value="Chromosome 1"/>
</dbReference>
<reference evidence="2" key="2">
    <citation type="submission" date="2025-08" db="UniProtKB">
        <authorList>
            <consortium name="Ensembl"/>
        </authorList>
    </citation>
    <scope>IDENTIFICATION</scope>
    <source>
        <strain evidence="2">Glennie</strain>
    </source>
</reference>
<proteinExistence type="predicted"/>
<evidence type="ECO:0000256" key="1">
    <source>
        <dbReference type="SAM" id="MobiDB-lite"/>
    </source>
</evidence>
<dbReference type="Ensembl" id="ENSOANT00000073185.1">
    <property type="protein sequence ID" value="ENSOANP00000044984.1"/>
    <property type="gene ID" value="ENSOANG00000012684.4"/>
</dbReference>
<dbReference type="InterPro" id="IPR051700">
    <property type="entry name" value="STE20_Ser-Thr_kinase"/>
</dbReference>
<organism evidence="2 3">
    <name type="scientific">Ornithorhynchus anatinus</name>
    <name type="common">Duckbill platypus</name>
    <dbReference type="NCBI Taxonomy" id="9258"/>
    <lineage>
        <taxon>Eukaryota</taxon>
        <taxon>Metazoa</taxon>
        <taxon>Chordata</taxon>
        <taxon>Craniata</taxon>
        <taxon>Vertebrata</taxon>
        <taxon>Euteleostomi</taxon>
        <taxon>Mammalia</taxon>
        <taxon>Monotremata</taxon>
        <taxon>Ornithorhynchidae</taxon>
        <taxon>Ornithorhynchus</taxon>
    </lineage>
</organism>
<reference evidence="2 3" key="1">
    <citation type="journal article" date="2008" name="Nature">
        <title>Genome analysis of the platypus reveals unique signatures of evolution.</title>
        <authorList>
            <person name="Warren W.C."/>
            <person name="Hillier L.W."/>
            <person name="Marshall Graves J.A."/>
            <person name="Birney E."/>
            <person name="Ponting C.P."/>
            <person name="Grutzner F."/>
            <person name="Belov K."/>
            <person name="Miller W."/>
            <person name="Clarke L."/>
            <person name="Chinwalla A.T."/>
            <person name="Yang S.P."/>
            <person name="Heger A."/>
            <person name="Locke D.P."/>
            <person name="Miethke P."/>
            <person name="Waters P.D."/>
            <person name="Veyrunes F."/>
            <person name="Fulton L."/>
            <person name="Fulton B."/>
            <person name="Graves T."/>
            <person name="Wallis J."/>
            <person name="Puente X.S."/>
            <person name="Lopez-Otin C."/>
            <person name="Ordonez G.R."/>
            <person name="Eichler E.E."/>
            <person name="Chen L."/>
            <person name="Cheng Z."/>
            <person name="Deakin J.E."/>
            <person name="Alsop A."/>
            <person name="Thompson K."/>
            <person name="Kirby P."/>
            <person name="Papenfuss A.T."/>
            <person name="Wakefield M.J."/>
            <person name="Olender T."/>
            <person name="Lancet D."/>
            <person name="Huttley G.A."/>
            <person name="Smit A.F."/>
            <person name="Pask A."/>
            <person name="Temple-Smith P."/>
            <person name="Batzer M.A."/>
            <person name="Walker J.A."/>
            <person name="Konkel M.K."/>
            <person name="Harris R.S."/>
            <person name="Whittington C.M."/>
            <person name="Wong E.S."/>
            <person name="Gemmell N.J."/>
            <person name="Buschiazzo E."/>
            <person name="Vargas Jentzsch I.M."/>
            <person name="Merkel A."/>
            <person name="Schmitz J."/>
            <person name="Zemann A."/>
            <person name="Churakov G."/>
            <person name="Kriegs J.O."/>
            <person name="Brosius J."/>
            <person name="Murchison E.P."/>
            <person name="Sachidanandam R."/>
            <person name="Smith C."/>
            <person name="Hannon G.J."/>
            <person name="Tsend-Ayush E."/>
            <person name="McMillan D."/>
            <person name="Attenborough R."/>
            <person name="Rens W."/>
            <person name="Ferguson-Smith M."/>
            <person name="Lefevre C.M."/>
            <person name="Sharp J.A."/>
            <person name="Nicholas K.R."/>
            <person name="Ray D.A."/>
            <person name="Kube M."/>
            <person name="Reinhardt R."/>
            <person name="Pringle T.H."/>
            <person name="Taylor J."/>
            <person name="Jones R.C."/>
            <person name="Nixon B."/>
            <person name="Dacheux J.L."/>
            <person name="Niwa H."/>
            <person name="Sekita Y."/>
            <person name="Huang X."/>
            <person name="Stark A."/>
            <person name="Kheradpour P."/>
            <person name="Kellis M."/>
            <person name="Flicek P."/>
            <person name="Chen Y."/>
            <person name="Webber C."/>
            <person name="Hardison R."/>
            <person name="Nelson J."/>
            <person name="Hallsworth-Pepin K."/>
            <person name="Delehaunty K."/>
            <person name="Markovic C."/>
            <person name="Minx P."/>
            <person name="Feng Y."/>
            <person name="Kremitzki C."/>
            <person name="Mitreva M."/>
            <person name="Glasscock J."/>
            <person name="Wylie T."/>
            <person name="Wohldmann P."/>
            <person name="Thiru P."/>
            <person name="Nhan M.N."/>
            <person name="Pohl C.S."/>
            <person name="Smith S.M."/>
            <person name="Hou S."/>
            <person name="Nefedov M."/>
            <person name="de Jong P.J."/>
            <person name="Renfree M.B."/>
            <person name="Mardis E.R."/>
            <person name="Wilson R.K."/>
        </authorList>
    </citation>
    <scope>NUCLEOTIDE SEQUENCE [LARGE SCALE GENOMIC DNA]</scope>
    <source>
        <strain evidence="2 3">Glennie</strain>
    </source>
</reference>
<dbReference type="PANTHER" id="PTHR47096:SF1">
    <property type="entry name" value="MISSHAPEN LIKE KINASE 1"/>
    <property type="match status" value="1"/>
</dbReference>
<feature type="compositionally biased region" description="Basic residues" evidence="1">
    <location>
        <begin position="9"/>
        <end position="21"/>
    </location>
</feature>
<dbReference type="AlphaFoldDB" id="A0A6I8NUK5"/>
<evidence type="ECO:0000313" key="2">
    <source>
        <dbReference type="Ensembl" id="ENSOANP00000044984.1"/>
    </source>
</evidence>
<dbReference type="Gene3D" id="3.30.200.20">
    <property type="entry name" value="Phosphorylase Kinase, domain 1"/>
    <property type="match status" value="1"/>
</dbReference>
<name>A0A6I8NUK5_ORNAN</name>
<sequence>GGGGAGSHFCRRRSRHPRRKAAAGPGEIHPQTLGIPSPAPDPGAGKRGAGKKKEEQEKEEQGKEEQQQQPRGEKGRKRTGPNSSSQKEKKDWPGHPGGAHYRYHHHHHHYHHHHHPHFSLPRQAGREPPPCHPPHEDGSQIDVGGIEGGRPCPSLLLLLLFSSFPGVHFAGPEVNMASDSPARSLDEIDLSALRDPAGIFELVELVGNGTYGQVYKAMLTPSYKKCTCSSVEAKLGTVWLVARHWERAGPPTLSLGVQVGQL</sequence>
<dbReference type="PANTHER" id="PTHR47096">
    <property type="entry name" value="MISSHAPEN LIKE KINASE 1"/>
    <property type="match status" value="1"/>
</dbReference>
<protein>
    <submittedName>
        <fullName evidence="2">TRAF2 and NCK interacting kinase</fullName>
    </submittedName>
</protein>
<gene>
    <name evidence="2" type="primary">TNIK</name>
</gene>
<feature type="compositionally biased region" description="Basic residues" evidence="1">
    <location>
        <begin position="101"/>
        <end position="117"/>
    </location>
</feature>
<feature type="region of interest" description="Disordered" evidence="1">
    <location>
        <begin position="1"/>
        <end position="146"/>
    </location>
</feature>
<dbReference type="Bgee" id="ENSOANG00000012684">
    <property type="expression patterns" value="Expressed in fibroblast and 8 other cell types or tissues"/>
</dbReference>
<accession>A0A6I8NUK5</accession>
<evidence type="ECO:0000313" key="3">
    <source>
        <dbReference type="Proteomes" id="UP000002279"/>
    </source>
</evidence>
<dbReference type="GeneTree" id="ENSGT00950000183196"/>
<feature type="compositionally biased region" description="Basic and acidic residues" evidence="1">
    <location>
        <begin position="51"/>
        <end position="66"/>
    </location>
</feature>
<keyword evidence="3" id="KW-1185">Reference proteome</keyword>
<reference evidence="2" key="3">
    <citation type="submission" date="2025-09" db="UniProtKB">
        <authorList>
            <consortium name="Ensembl"/>
        </authorList>
    </citation>
    <scope>IDENTIFICATION</scope>
    <source>
        <strain evidence="2">Glennie</strain>
    </source>
</reference>